<evidence type="ECO:0000313" key="1">
    <source>
        <dbReference type="EMBL" id="CAA9892181.1"/>
    </source>
</evidence>
<dbReference type="AlphaFoldDB" id="A0A8S0WRP8"/>
<sequence length="194" mass="22442">MSVGIEELIDNYLSTLDTKDIDSFKNLVSRSIQDEFTGINSRFEPDKQINYKNRELEQIDYEWIADDVISINDISILADQLAITALYKLFEKNIKELIGYHTKCIDISKYSYWKNVKAVLPIKAKNLQCFQSVNELRLINNAIKHEGVVTLELSTEFPAYGKVGTELSGLDEMYIRLKPCVINFINELHYIYKS</sequence>
<dbReference type="RefSeq" id="WP_174626964.1">
    <property type="nucleotide sequence ID" value="NZ_CADCXN010000091.1"/>
</dbReference>
<dbReference type="Proteomes" id="UP000494216">
    <property type="component" value="Unassembled WGS sequence"/>
</dbReference>
<dbReference type="EMBL" id="CADCXN010000091">
    <property type="protein sequence ID" value="CAA9892181.1"/>
    <property type="molecule type" value="Genomic_DNA"/>
</dbReference>
<reference evidence="1 2" key="1">
    <citation type="submission" date="2020-02" db="EMBL/GenBank/DDBJ databases">
        <authorList>
            <person name="Hogendoorn C."/>
        </authorList>
    </citation>
    <scope>NUCLEOTIDE SEQUENCE [LARGE SCALE GENOMIC DNA]</scope>
    <source>
        <strain evidence="1">METHB21</strain>
    </source>
</reference>
<gene>
    <name evidence="1" type="ORF">METHB2_60073</name>
</gene>
<evidence type="ECO:0000313" key="2">
    <source>
        <dbReference type="Proteomes" id="UP000494216"/>
    </source>
</evidence>
<accession>A0A8S0WRP8</accession>
<proteinExistence type="predicted"/>
<keyword evidence="2" id="KW-1185">Reference proteome</keyword>
<comment type="caution">
    <text evidence="1">The sequence shown here is derived from an EMBL/GenBank/DDBJ whole genome shotgun (WGS) entry which is preliminary data.</text>
</comment>
<protein>
    <submittedName>
        <fullName evidence="1">Uncharacterized protein</fullName>
    </submittedName>
</protein>
<name>A0A8S0WRP8_9GAMM</name>
<organism evidence="1 2">
    <name type="scientific">Candidatus Methylobacter favarea</name>
    <dbReference type="NCBI Taxonomy" id="2707345"/>
    <lineage>
        <taxon>Bacteria</taxon>
        <taxon>Pseudomonadati</taxon>
        <taxon>Pseudomonadota</taxon>
        <taxon>Gammaproteobacteria</taxon>
        <taxon>Methylococcales</taxon>
        <taxon>Methylococcaceae</taxon>
        <taxon>Methylobacter</taxon>
    </lineage>
</organism>